<dbReference type="AlphaFoldDB" id="E0VF44"/>
<dbReference type="EnsemblMetazoa" id="PHUM145880-RA">
    <property type="protein sequence ID" value="PHUM145880-PA"/>
    <property type="gene ID" value="PHUM145880"/>
</dbReference>
<dbReference type="GeneID" id="8239462"/>
<dbReference type="CTD" id="8239462"/>
<evidence type="ECO:0000256" key="1">
    <source>
        <dbReference type="SAM" id="SignalP"/>
    </source>
</evidence>
<reference evidence="2" key="1">
    <citation type="submission" date="2007-04" db="EMBL/GenBank/DDBJ databases">
        <title>Annotation of Pediculus humanus corporis strain USDA.</title>
        <authorList>
            <person name="Kirkness E."/>
            <person name="Hannick L."/>
            <person name="Hass B."/>
            <person name="Bruggner R."/>
            <person name="Lawson D."/>
            <person name="Bidwell S."/>
            <person name="Joardar V."/>
            <person name="Caler E."/>
            <person name="Walenz B."/>
            <person name="Inman J."/>
            <person name="Schobel S."/>
            <person name="Galinsky K."/>
            <person name="Amedeo P."/>
            <person name="Strausberg R."/>
        </authorList>
    </citation>
    <scope>NUCLEOTIDE SEQUENCE</scope>
    <source>
        <strain evidence="2">USDA</strain>
    </source>
</reference>
<dbReference type="Proteomes" id="UP000009046">
    <property type="component" value="Unassembled WGS sequence"/>
</dbReference>
<feature type="signal peptide" evidence="1">
    <location>
        <begin position="1"/>
        <end position="17"/>
    </location>
</feature>
<proteinExistence type="predicted"/>
<evidence type="ECO:0000313" key="2">
    <source>
        <dbReference type="EMBL" id="EEB11933.1"/>
    </source>
</evidence>
<dbReference type="HOGENOM" id="CLU_1436037_0_0_1"/>
<dbReference type="EMBL" id="DS235100">
    <property type="protein sequence ID" value="EEB11933.1"/>
    <property type="molecule type" value="Genomic_DNA"/>
</dbReference>
<dbReference type="VEuPathDB" id="VectorBase:PHUM145880"/>
<reference evidence="2" key="2">
    <citation type="submission" date="2007-04" db="EMBL/GenBank/DDBJ databases">
        <title>The genome of the human body louse.</title>
        <authorList>
            <consortium name="The Human Body Louse Genome Consortium"/>
            <person name="Kirkness E."/>
            <person name="Walenz B."/>
            <person name="Hass B."/>
            <person name="Bruggner R."/>
            <person name="Strausberg R."/>
        </authorList>
    </citation>
    <scope>NUCLEOTIDE SEQUENCE</scope>
    <source>
        <strain evidence="2">USDA</strain>
    </source>
</reference>
<gene>
    <name evidence="3" type="primary">8239462</name>
    <name evidence="2" type="ORF">Phum_PHUM145880</name>
</gene>
<evidence type="ECO:0000313" key="4">
    <source>
        <dbReference type="Proteomes" id="UP000009046"/>
    </source>
</evidence>
<protein>
    <submittedName>
        <fullName evidence="2 3">Uncharacterized protein</fullName>
    </submittedName>
</protein>
<keyword evidence="1" id="KW-0732">Signal</keyword>
<accession>E0VF44</accession>
<dbReference type="KEGG" id="phu:Phum_PHUM145880"/>
<feature type="chain" id="PRO_5014570067" evidence="1">
    <location>
        <begin position="18"/>
        <end position="189"/>
    </location>
</feature>
<sequence length="189" mass="22067">MNKCIVIISCFVFGVRGGKFLSDYHELLPNDYVVSDYNYLLTVPEIQTMENSFNDPTYIPTYLPEDERNSKPDFSYGKEMEVPTTTFLLPPLPPPPSLLPPTNLPPVTNDVPHQIVPPFDLREWDDVFFLENDKPEMASFDPFKSIVELPSDEKIKKLRIYTFETCKKENFQNKLPDWKKYVELIKPRK</sequence>
<reference evidence="3" key="3">
    <citation type="submission" date="2020-05" db="UniProtKB">
        <authorList>
            <consortium name="EnsemblMetazoa"/>
        </authorList>
    </citation>
    <scope>IDENTIFICATION</scope>
    <source>
        <strain evidence="3">USDA</strain>
    </source>
</reference>
<keyword evidence="4" id="KW-1185">Reference proteome</keyword>
<dbReference type="EMBL" id="AAZO01001689">
    <property type="status" value="NOT_ANNOTATED_CDS"/>
    <property type="molecule type" value="Genomic_DNA"/>
</dbReference>
<name>E0VF44_PEDHC</name>
<dbReference type="InParanoid" id="E0VF44"/>
<organism>
    <name type="scientific">Pediculus humanus subsp. corporis</name>
    <name type="common">Body louse</name>
    <dbReference type="NCBI Taxonomy" id="121224"/>
    <lineage>
        <taxon>Eukaryota</taxon>
        <taxon>Metazoa</taxon>
        <taxon>Ecdysozoa</taxon>
        <taxon>Arthropoda</taxon>
        <taxon>Hexapoda</taxon>
        <taxon>Insecta</taxon>
        <taxon>Pterygota</taxon>
        <taxon>Neoptera</taxon>
        <taxon>Paraneoptera</taxon>
        <taxon>Psocodea</taxon>
        <taxon>Troctomorpha</taxon>
        <taxon>Phthiraptera</taxon>
        <taxon>Anoplura</taxon>
        <taxon>Pediculidae</taxon>
        <taxon>Pediculus</taxon>
    </lineage>
</organism>
<dbReference type="RefSeq" id="XP_002424671.1">
    <property type="nucleotide sequence ID" value="XM_002424626.1"/>
</dbReference>
<evidence type="ECO:0000313" key="3">
    <source>
        <dbReference type="EnsemblMetazoa" id="PHUM145880-PA"/>
    </source>
</evidence>